<dbReference type="EMBL" id="FQVE01000003">
    <property type="protein sequence ID" value="SHF60726.1"/>
    <property type="molecule type" value="Genomic_DNA"/>
</dbReference>
<dbReference type="Gene3D" id="1.10.10.10">
    <property type="entry name" value="Winged helix-like DNA-binding domain superfamily/Winged helix DNA-binding domain"/>
    <property type="match status" value="1"/>
</dbReference>
<sequence>MDTYVKESSYFEVSAYLCAMKDIHEIPLPDKVECEGSLKNVLDALYVLNGKWKLALILSLLKSSKRFGEIQRDVDGISPKVLNKELKDLELNGFITRKVYETTPVTIIYEAEEYSRTLKGVISELSSWGEQHRERIKDSMRNMLSASNSH</sequence>
<dbReference type="InterPro" id="IPR036390">
    <property type="entry name" value="WH_DNA-bd_sf"/>
</dbReference>
<keyword evidence="3" id="KW-0804">Transcription</keyword>
<protein>
    <submittedName>
        <fullName evidence="5">Transcriptional regulator, HxlR family</fullName>
    </submittedName>
</protein>
<keyword evidence="1" id="KW-0805">Transcription regulation</keyword>
<evidence type="ECO:0000313" key="5">
    <source>
        <dbReference type="EMBL" id="SHF60726.1"/>
    </source>
</evidence>
<dbReference type="PROSITE" id="PS51118">
    <property type="entry name" value="HTH_HXLR"/>
    <property type="match status" value="1"/>
</dbReference>
<dbReference type="SUPFAM" id="SSF46785">
    <property type="entry name" value="Winged helix' DNA-binding domain"/>
    <property type="match status" value="1"/>
</dbReference>
<keyword evidence="2" id="KW-0238">DNA-binding</keyword>
<evidence type="ECO:0000256" key="1">
    <source>
        <dbReference type="ARBA" id="ARBA00023015"/>
    </source>
</evidence>
<proteinExistence type="predicted"/>
<dbReference type="InterPro" id="IPR002577">
    <property type="entry name" value="HTH_HxlR"/>
</dbReference>
<organism evidence="5 6">
    <name type="scientific">Chryseobacterium vrystaatense</name>
    <dbReference type="NCBI Taxonomy" id="307480"/>
    <lineage>
        <taxon>Bacteria</taxon>
        <taxon>Pseudomonadati</taxon>
        <taxon>Bacteroidota</taxon>
        <taxon>Flavobacteriia</taxon>
        <taxon>Flavobacteriales</taxon>
        <taxon>Weeksellaceae</taxon>
        <taxon>Chryseobacterium group</taxon>
        <taxon>Chryseobacterium</taxon>
    </lineage>
</organism>
<dbReference type="PANTHER" id="PTHR33204">
    <property type="entry name" value="TRANSCRIPTIONAL REGULATOR, MARR FAMILY"/>
    <property type="match status" value="1"/>
</dbReference>
<name>A0A1M5D140_9FLAO</name>
<dbReference type="AlphaFoldDB" id="A0A1M5D140"/>
<evidence type="ECO:0000313" key="6">
    <source>
        <dbReference type="Proteomes" id="UP000184108"/>
    </source>
</evidence>
<accession>A0A1M5D140</accession>
<reference evidence="6" key="1">
    <citation type="submission" date="2016-11" db="EMBL/GenBank/DDBJ databases">
        <authorList>
            <person name="Varghese N."/>
            <person name="Submissions S."/>
        </authorList>
    </citation>
    <scope>NUCLEOTIDE SEQUENCE [LARGE SCALE GENOMIC DNA]</scope>
    <source>
        <strain evidence="6">YR203</strain>
    </source>
</reference>
<feature type="domain" description="HTH hxlR-type" evidence="4">
    <location>
        <begin position="34"/>
        <end position="137"/>
    </location>
</feature>
<evidence type="ECO:0000259" key="4">
    <source>
        <dbReference type="PROSITE" id="PS51118"/>
    </source>
</evidence>
<dbReference type="GO" id="GO:0003677">
    <property type="term" value="F:DNA binding"/>
    <property type="evidence" value="ECO:0007669"/>
    <property type="project" value="UniProtKB-KW"/>
</dbReference>
<dbReference type="Proteomes" id="UP000184108">
    <property type="component" value="Unassembled WGS sequence"/>
</dbReference>
<gene>
    <name evidence="5" type="ORF">SAMN02787073_2444</name>
</gene>
<dbReference type="Pfam" id="PF01638">
    <property type="entry name" value="HxlR"/>
    <property type="match status" value="1"/>
</dbReference>
<dbReference type="InterPro" id="IPR036388">
    <property type="entry name" value="WH-like_DNA-bd_sf"/>
</dbReference>
<evidence type="ECO:0000256" key="2">
    <source>
        <dbReference type="ARBA" id="ARBA00023125"/>
    </source>
</evidence>
<evidence type="ECO:0000256" key="3">
    <source>
        <dbReference type="ARBA" id="ARBA00023163"/>
    </source>
</evidence>